<reference evidence="3" key="1">
    <citation type="submission" date="2016-03" db="EMBL/GenBank/DDBJ databases">
        <authorList>
            <person name="Ploux O."/>
        </authorList>
    </citation>
    <scope>NUCLEOTIDE SEQUENCE</scope>
    <source>
        <strain evidence="3">UC10</strain>
    </source>
</reference>
<evidence type="ECO:0000313" key="3">
    <source>
        <dbReference type="EMBL" id="SBS75426.1"/>
    </source>
</evidence>
<feature type="region of interest" description="Disordered" evidence="1">
    <location>
        <begin position="75"/>
        <end position="97"/>
    </location>
</feature>
<feature type="signal peptide" evidence="2">
    <location>
        <begin position="1"/>
        <end position="31"/>
    </location>
</feature>
<name>A0A1Y5P9P4_9MYCO</name>
<organism evidence="3">
    <name type="scientific">uncultured Mycobacterium sp</name>
    <dbReference type="NCBI Taxonomy" id="171292"/>
    <lineage>
        <taxon>Bacteria</taxon>
        <taxon>Bacillati</taxon>
        <taxon>Actinomycetota</taxon>
        <taxon>Actinomycetes</taxon>
        <taxon>Mycobacteriales</taxon>
        <taxon>Mycobacteriaceae</taxon>
        <taxon>Mycobacterium</taxon>
        <taxon>environmental samples</taxon>
    </lineage>
</organism>
<feature type="chain" id="PRO_5039516111" description="PE-PGRS family protein" evidence="2">
    <location>
        <begin position="32"/>
        <end position="128"/>
    </location>
</feature>
<proteinExistence type="predicted"/>
<dbReference type="AlphaFoldDB" id="A0A1Y5P9P4"/>
<sequence>MPGHRTSRFPLPYLRAGIATAAIIGTGYPLAAANAAAASSSTEQIAGECGSGLHRCTGRRGGLVSAATPATLPSITRVGNGTAERPDGGLLLGNGCGPDPTTRGTQCNAGWFGGSGGEGGAGGRGGAP</sequence>
<gene>
    <name evidence="3" type="ORF">MHPYR_220106</name>
</gene>
<evidence type="ECO:0000256" key="1">
    <source>
        <dbReference type="SAM" id="MobiDB-lite"/>
    </source>
</evidence>
<keyword evidence="2" id="KW-0732">Signal</keyword>
<dbReference type="EMBL" id="FLQS01000015">
    <property type="protein sequence ID" value="SBS75426.1"/>
    <property type="molecule type" value="Genomic_DNA"/>
</dbReference>
<protein>
    <recommendedName>
        <fullName evidence="4">PE-PGRS family protein</fullName>
    </recommendedName>
</protein>
<accession>A0A1Y5P9P4</accession>
<evidence type="ECO:0008006" key="4">
    <source>
        <dbReference type="Google" id="ProtNLM"/>
    </source>
</evidence>
<evidence type="ECO:0000256" key="2">
    <source>
        <dbReference type="SAM" id="SignalP"/>
    </source>
</evidence>